<reference evidence="1" key="1">
    <citation type="journal article" date="2023" name="Plant J.">
        <title>Genome sequences and population genomics provide insights into the demographic history, inbreeding, and mutation load of two 'living fossil' tree species of Dipteronia.</title>
        <authorList>
            <person name="Feng Y."/>
            <person name="Comes H.P."/>
            <person name="Chen J."/>
            <person name="Zhu S."/>
            <person name="Lu R."/>
            <person name="Zhang X."/>
            <person name="Li P."/>
            <person name="Qiu J."/>
            <person name="Olsen K.M."/>
            <person name="Qiu Y."/>
        </authorList>
    </citation>
    <scope>NUCLEOTIDE SEQUENCE</scope>
    <source>
        <strain evidence="1">NBL</strain>
    </source>
</reference>
<dbReference type="Proteomes" id="UP001281410">
    <property type="component" value="Unassembled WGS sequence"/>
</dbReference>
<dbReference type="Gene3D" id="3.30.420.40">
    <property type="match status" value="1"/>
</dbReference>
<evidence type="ECO:0000313" key="2">
    <source>
        <dbReference type="Proteomes" id="UP001281410"/>
    </source>
</evidence>
<gene>
    <name evidence="1" type="ORF">Dsin_028086</name>
</gene>
<dbReference type="EMBL" id="JANJYJ010000009">
    <property type="protein sequence ID" value="KAK3188525.1"/>
    <property type="molecule type" value="Genomic_DNA"/>
</dbReference>
<sequence>MYKTKDGVYRDPAIDGRIVSPTLMWGSMSWKNGSVAILSCLDIKKPLVDQLGSAFSKKESPIWIDSNTTVQCREMEKAVGVGGALELSKITGSKAYERFTKPQIMKIFET</sequence>
<accession>A0AAD9ZQK3</accession>
<keyword evidence="2" id="KW-1185">Reference proteome</keyword>
<dbReference type="AlphaFoldDB" id="A0AAD9ZQK3"/>
<evidence type="ECO:0000313" key="1">
    <source>
        <dbReference type="EMBL" id="KAK3188525.1"/>
    </source>
</evidence>
<comment type="caution">
    <text evidence="1">The sequence shown here is derived from an EMBL/GenBank/DDBJ whole genome shotgun (WGS) entry which is preliminary data.</text>
</comment>
<proteinExistence type="predicted"/>
<protein>
    <submittedName>
        <fullName evidence="1">Uncharacterized protein</fullName>
    </submittedName>
</protein>
<name>A0AAD9ZQK3_9ROSI</name>
<organism evidence="1 2">
    <name type="scientific">Dipteronia sinensis</name>
    <dbReference type="NCBI Taxonomy" id="43782"/>
    <lineage>
        <taxon>Eukaryota</taxon>
        <taxon>Viridiplantae</taxon>
        <taxon>Streptophyta</taxon>
        <taxon>Embryophyta</taxon>
        <taxon>Tracheophyta</taxon>
        <taxon>Spermatophyta</taxon>
        <taxon>Magnoliopsida</taxon>
        <taxon>eudicotyledons</taxon>
        <taxon>Gunneridae</taxon>
        <taxon>Pentapetalae</taxon>
        <taxon>rosids</taxon>
        <taxon>malvids</taxon>
        <taxon>Sapindales</taxon>
        <taxon>Sapindaceae</taxon>
        <taxon>Hippocastanoideae</taxon>
        <taxon>Acereae</taxon>
        <taxon>Dipteronia</taxon>
    </lineage>
</organism>